<dbReference type="SUPFAM" id="SSF51735">
    <property type="entry name" value="NAD(P)-binding Rossmann-fold domains"/>
    <property type="match status" value="1"/>
</dbReference>
<comment type="caution">
    <text evidence="4">Lacks conserved residue(s) required for the propagation of feature annotation.</text>
</comment>
<dbReference type="UniPathway" id="UPA00251">
    <property type="reaction ID" value="UER00316"/>
</dbReference>
<dbReference type="RefSeq" id="WP_123609461.1">
    <property type="nucleotide sequence ID" value="NZ_RJVG01000005.1"/>
</dbReference>
<feature type="active site" description="Nucleophile" evidence="4 5">
    <location>
        <position position="48"/>
    </location>
</feature>
<dbReference type="EC" id="1.2.1.70" evidence="4"/>
<dbReference type="GO" id="GO:0008883">
    <property type="term" value="F:glutamyl-tRNA reductase activity"/>
    <property type="evidence" value="ECO:0007669"/>
    <property type="project" value="UniProtKB-UniRule"/>
</dbReference>
<dbReference type="GO" id="GO:0019353">
    <property type="term" value="P:protoporphyrinogen IX biosynthetic process from glutamate"/>
    <property type="evidence" value="ECO:0007669"/>
    <property type="project" value="TreeGrafter"/>
</dbReference>
<dbReference type="InterPro" id="IPR036291">
    <property type="entry name" value="NAD(P)-bd_dom_sf"/>
</dbReference>
<reference evidence="10 11" key="1">
    <citation type="submission" date="2018-11" db="EMBL/GenBank/DDBJ databases">
        <title>Genomic Encyclopedia of Type Strains, Phase IV (KMG-IV): sequencing the most valuable type-strain genomes for metagenomic binning, comparative biology and taxonomic classification.</title>
        <authorList>
            <person name="Goeker M."/>
        </authorList>
    </citation>
    <scope>NUCLEOTIDE SEQUENCE [LARGE SCALE GENOMIC DNA]</scope>
    <source>
        <strain evidence="10 11">DSM 26537</strain>
    </source>
</reference>
<proteinExistence type="inferred from homology"/>
<comment type="catalytic activity">
    <reaction evidence="4">
        <text>(S)-4-amino-5-oxopentanoate + tRNA(Glu) + NADP(+) = L-glutamyl-tRNA(Glu) + NADPH + H(+)</text>
        <dbReference type="Rhea" id="RHEA:12344"/>
        <dbReference type="Rhea" id="RHEA-COMP:9663"/>
        <dbReference type="Rhea" id="RHEA-COMP:9680"/>
        <dbReference type="ChEBI" id="CHEBI:15378"/>
        <dbReference type="ChEBI" id="CHEBI:57501"/>
        <dbReference type="ChEBI" id="CHEBI:57783"/>
        <dbReference type="ChEBI" id="CHEBI:58349"/>
        <dbReference type="ChEBI" id="CHEBI:78442"/>
        <dbReference type="ChEBI" id="CHEBI:78520"/>
        <dbReference type="EC" id="1.2.1.70"/>
    </reaction>
</comment>
<dbReference type="InterPro" id="IPR015895">
    <property type="entry name" value="4pyrrol_synth_GluRdtase_N"/>
</dbReference>
<comment type="similarity">
    <text evidence="4">Belongs to the glutamyl-tRNA reductase family.</text>
</comment>
<feature type="domain" description="Quinate/shikimate 5-dehydrogenase/glutamyl-tRNA reductase" evidence="8">
    <location>
        <begin position="173"/>
        <end position="298"/>
    </location>
</feature>
<evidence type="ECO:0000256" key="4">
    <source>
        <dbReference type="HAMAP-Rule" id="MF_00087"/>
    </source>
</evidence>
<comment type="function">
    <text evidence="4">Catalyzes the NADPH-dependent reduction of glutamyl-tRNA(Glu) to glutamate 1-semialdehyde (GSA).</text>
</comment>
<comment type="pathway">
    <text evidence="4">Porphyrin-containing compound metabolism; protoporphyrin-IX biosynthesis; 5-aminolevulinate from L-glutamyl-tRNA(Glu): step 1/2.</text>
</comment>
<evidence type="ECO:0000256" key="1">
    <source>
        <dbReference type="ARBA" id="ARBA00022857"/>
    </source>
</evidence>
<comment type="subunit">
    <text evidence="4">Homodimer.</text>
</comment>
<dbReference type="PROSITE" id="PS00747">
    <property type="entry name" value="GLUTR"/>
    <property type="match status" value="1"/>
</dbReference>
<keyword evidence="2 4" id="KW-0560">Oxidoreductase</keyword>
<evidence type="ECO:0000256" key="3">
    <source>
        <dbReference type="ARBA" id="ARBA00023244"/>
    </source>
</evidence>
<comment type="miscellaneous">
    <text evidence="4">During catalysis, the active site Cys acts as a nucleophile attacking the alpha-carbonyl group of tRNA-bound glutamate with the formation of a thioester intermediate between enzyme and glutamate, and the concomitant release of tRNA(Glu). The thioester intermediate is finally reduced by direct hydride transfer from NADPH, to form the product GSA.</text>
</comment>
<accession>A0A3N1XNL8</accession>
<dbReference type="Pfam" id="PF01488">
    <property type="entry name" value="Shikimate_DH"/>
    <property type="match status" value="1"/>
</dbReference>
<evidence type="ECO:0000259" key="8">
    <source>
        <dbReference type="Pfam" id="PF01488"/>
    </source>
</evidence>
<comment type="caution">
    <text evidence="10">The sequence shown here is derived from an EMBL/GenBank/DDBJ whole genome shotgun (WGS) entry which is preliminary data.</text>
</comment>
<evidence type="ECO:0000256" key="2">
    <source>
        <dbReference type="ARBA" id="ARBA00023002"/>
    </source>
</evidence>
<dbReference type="Gene3D" id="3.30.460.30">
    <property type="entry name" value="Glutamyl-tRNA reductase, N-terminal domain"/>
    <property type="match status" value="1"/>
</dbReference>
<evidence type="ECO:0000256" key="7">
    <source>
        <dbReference type="PIRSR" id="PIRSR000445-4"/>
    </source>
</evidence>
<evidence type="ECO:0000313" key="10">
    <source>
        <dbReference type="EMBL" id="ROR28290.1"/>
    </source>
</evidence>
<dbReference type="GO" id="GO:0050661">
    <property type="term" value="F:NADP binding"/>
    <property type="evidence" value="ECO:0007669"/>
    <property type="project" value="InterPro"/>
</dbReference>
<comment type="domain">
    <text evidence="4">Possesses an unusual extended V-shaped dimeric structure with each monomer consisting of three distinct domains arranged along a curved 'spinal' alpha-helix. The N-terminal catalytic domain specifically recognizes the glutamate moiety of the substrate. The second domain is the NADPH-binding domain, and the third C-terminal domain is responsible for dimerization.</text>
</comment>
<dbReference type="Pfam" id="PF05201">
    <property type="entry name" value="GlutR_N"/>
    <property type="match status" value="1"/>
</dbReference>
<gene>
    <name evidence="4" type="primary">hemA</name>
    <name evidence="10" type="ORF">EDD66_105231</name>
</gene>
<keyword evidence="1 4" id="KW-0521">NADP</keyword>
<dbReference type="EMBL" id="RJVG01000005">
    <property type="protein sequence ID" value="ROR28290.1"/>
    <property type="molecule type" value="Genomic_DNA"/>
</dbReference>
<dbReference type="InterPro" id="IPR036343">
    <property type="entry name" value="GluRdtase_N_sf"/>
</dbReference>
<keyword evidence="3 4" id="KW-0627">Porphyrin biosynthesis</keyword>
<dbReference type="Proteomes" id="UP000273083">
    <property type="component" value="Unassembled WGS sequence"/>
</dbReference>
<dbReference type="AlphaFoldDB" id="A0A3N1XNL8"/>
<dbReference type="InterPro" id="IPR000343">
    <property type="entry name" value="4pyrrol_synth_GluRdtase"/>
</dbReference>
<dbReference type="FunFam" id="3.30.460.30:FF:000001">
    <property type="entry name" value="Glutamyl-tRNA reductase"/>
    <property type="match status" value="1"/>
</dbReference>
<feature type="binding site" evidence="4 6">
    <location>
        <position position="105"/>
    </location>
    <ligand>
        <name>substrate</name>
    </ligand>
</feature>
<organism evidence="10 11">
    <name type="scientific">Mobilisporobacter senegalensis</name>
    <dbReference type="NCBI Taxonomy" id="1329262"/>
    <lineage>
        <taxon>Bacteria</taxon>
        <taxon>Bacillati</taxon>
        <taxon>Bacillota</taxon>
        <taxon>Clostridia</taxon>
        <taxon>Lachnospirales</taxon>
        <taxon>Lachnospiraceae</taxon>
        <taxon>Mobilisporobacter</taxon>
    </lineage>
</organism>
<dbReference type="Gene3D" id="3.40.50.720">
    <property type="entry name" value="NAD(P)-binding Rossmann-like Domain"/>
    <property type="match status" value="1"/>
</dbReference>
<dbReference type="PANTHER" id="PTHR43013">
    <property type="entry name" value="GLUTAMYL-TRNA REDUCTASE"/>
    <property type="match status" value="1"/>
</dbReference>
<evidence type="ECO:0000313" key="11">
    <source>
        <dbReference type="Proteomes" id="UP000273083"/>
    </source>
</evidence>
<evidence type="ECO:0000259" key="9">
    <source>
        <dbReference type="Pfam" id="PF05201"/>
    </source>
</evidence>
<dbReference type="InterPro" id="IPR018214">
    <property type="entry name" value="GluRdtase_CS"/>
</dbReference>
<keyword evidence="11" id="KW-1185">Reference proteome</keyword>
<feature type="binding site" evidence="4 6">
    <location>
        <begin position="47"/>
        <end position="50"/>
    </location>
    <ligand>
        <name>substrate</name>
    </ligand>
</feature>
<name>A0A3N1XNL8_9FIRM</name>
<dbReference type="OrthoDB" id="110209at2"/>
<dbReference type="HAMAP" id="MF_00087">
    <property type="entry name" value="Glu_tRNA_reductase"/>
    <property type="match status" value="1"/>
</dbReference>
<feature type="binding site" evidence="4 6">
    <location>
        <position position="116"/>
    </location>
    <ligand>
        <name>substrate</name>
    </ligand>
</feature>
<feature type="domain" description="Glutamyl-tRNA reductase N-terminal" evidence="9">
    <location>
        <begin position="4"/>
        <end position="152"/>
    </location>
</feature>
<feature type="binding site" evidence="4 6">
    <location>
        <begin position="110"/>
        <end position="112"/>
    </location>
    <ligand>
        <name>substrate</name>
    </ligand>
</feature>
<protein>
    <recommendedName>
        <fullName evidence="4">Glutamyl-tRNA reductase</fullName>
        <shortName evidence="4">GluTR</shortName>
        <ecNumber evidence="4">1.2.1.70</ecNumber>
    </recommendedName>
</protein>
<sequence length="383" mass="43889">MYCISISHKTTPVNIRELFSFSEQEQMEFERLVISDKDIFGCVVISTCNRSEIYFSGEKTAIDIVEKQLSEFKKVRKNEIRKYLNIYSNEGAMKHLFQVTSGLDSMVLGEDEILRQVKDGYYLALNNKCTNHELNIAFQGAMNSAKLVKTDTRLSNTPVSIGTLTANKVVDYLESVQGKTVLIVGITGQIGTIVAKNLLSKNCNILGTSRSHRHELILNDSNIKMIDYKDRYQYLEMAEVIISATTSPHYTFTYNEVSNILKSRSCPKLFIDLAVPCDIDKDISEINSIQIIDIDYFEKASKENNRIKLKELDKAQLILNKCVDDTLKNIYFQEFYPALDQIEQKIEEKGFGHILFQLKESLNSEQLMTLINSFEEIIREEDK</sequence>
<dbReference type="PANTHER" id="PTHR43013:SF1">
    <property type="entry name" value="GLUTAMYL-TRNA REDUCTASE"/>
    <property type="match status" value="1"/>
</dbReference>
<feature type="site" description="Important for activity" evidence="4 7">
    <location>
        <position position="95"/>
    </location>
</feature>
<dbReference type="SUPFAM" id="SSF69742">
    <property type="entry name" value="Glutamyl tRNA-reductase catalytic, N-terminal domain"/>
    <property type="match status" value="1"/>
</dbReference>
<evidence type="ECO:0000256" key="6">
    <source>
        <dbReference type="PIRSR" id="PIRSR000445-2"/>
    </source>
</evidence>
<dbReference type="NCBIfam" id="TIGR01035">
    <property type="entry name" value="hemA"/>
    <property type="match status" value="1"/>
</dbReference>
<dbReference type="InterPro" id="IPR006151">
    <property type="entry name" value="Shikm_DH/Glu-tRNA_Rdtase"/>
</dbReference>
<evidence type="ECO:0000256" key="5">
    <source>
        <dbReference type="PIRSR" id="PIRSR000445-1"/>
    </source>
</evidence>
<dbReference type="PIRSF" id="PIRSF000445">
    <property type="entry name" value="4pyrrol_synth_GluRdtase"/>
    <property type="match status" value="1"/>
</dbReference>